<dbReference type="PROSITE" id="PS00409">
    <property type="entry name" value="PROKAR_NTER_METHYL"/>
    <property type="match status" value="1"/>
</dbReference>
<dbReference type="Proteomes" id="UP000254651">
    <property type="component" value="Unassembled WGS sequence"/>
</dbReference>
<name>A0A378UHV3_BERDE</name>
<evidence type="ECO:0000313" key="2">
    <source>
        <dbReference type="EMBL" id="STZ76740.1"/>
    </source>
</evidence>
<keyword evidence="3" id="KW-1185">Reference proteome</keyword>
<dbReference type="InterPro" id="IPR012902">
    <property type="entry name" value="N_methyl_site"/>
</dbReference>
<dbReference type="InterPro" id="IPR013362">
    <property type="entry name" value="Pilus_4_PilV"/>
</dbReference>
<protein>
    <submittedName>
        <fullName evidence="2">Type IV pilus assembly protein PilV</fullName>
    </submittedName>
</protein>
<sequence length="198" mass="20702">MANPSGKAAAGRLKKRQQGVTLIEVLVASAILLIGVLALLSVQTRAVSGVREAEGESAVSLIVQNLSAGMAANPVLTAAGNSLPGKSFRHYYGSGRAAACRGDYAARMDKTQLAAAQLCRFQNSLAAALPESTVYYAVCRDTSGNEPTLNGGTFNPRCNNRAGMTAIKVAWLPGSDAEGGLRSADGQTYYTFQIRMAE</sequence>
<evidence type="ECO:0000256" key="1">
    <source>
        <dbReference type="SAM" id="Phobius"/>
    </source>
</evidence>
<organism evidence="2 3">
    <name type="scientific">Bergeriella denitrificans</name>
    <name type="common">Neisseria denitrificans</name>
    <dbReference type="NCBI Taxonomy" id="494"/>
    <lineage>
        <taxon>Bacteria</taxon>
        <taxon>Pseudomonadati</taxon>
        <taxon>Pseudomonadota</taxon>
        <taxon>Betaproteobacteria</taxon>
        <taxon>Neisseriales</taxon>
        <taxon>Neisseriaceae</taxon>
        <taxon>Bergeriella</taxon>
    </lineage>
</organism>
<dbReference type="AlphaFoldDB" id="A0A378UHV3"/>
<keyword evidence="1" id="KW-0812">Transmembrane</keyword>
<dbReference type="RefSeq" id="WP_066075774.1">
    <property type="nucleotide sequence ID" value="NZ_CP181246.1"/>
</dbReference>
<evidence type="ECO:0000313" key="3">
    <source>
        <dbReference type="Proteomes" id="UP000254651"/>
    </source>
</evidence>
<proteinExistence type="predicted"/>
<dbReference type="NCBIfam" id="TIGR02523">
    <property type="entry name" value="type_IV_pilV"/>
    <property type="match status" value="1"/>
</dbReference>
<reference evidence="2 3" key="1">
    <citation type="submission" date="2018-06" db="EMBL/GenBank/DDBJ databases">
        <authorList>
            <consortium name="Pathogen Informatics"/>
            <person name="Doyle S."/>
        </authorList>
    </citation>
    <scope>NUCLEOTIDE SEQUENCE [LARGE SCALE GENOMIC DNA]</scope>
    <source>
        <strain evidence="2 3">NCTC10295</strain>
    </source>
</reference>
<keyword evidence="1" id="KW-0472">Membrane</keyword>
<accession>A0A378UHV3</accession>
<dbReference type="Pfam" id="PF07963">
    <property type="entry name" value="N_methyl"/>
    <property type="match status" value="1"/>
</dbReference>
<dbReference type="EMBL" id="UGQS01000002">
    <property type="protein sequence ID" value="STZ76740.1"/>
    <property type="molecule type" value="Genomic_DNA"/>
</dbReference>
<gene>
    <name evidence="2" type="primary">pilV</name>
    <name evidence="2" type="ORF">NCTC10295_01523</name>
</gene>
<keyword evidence="1" id="KW-1133">Transmembrane helix</keyword>
<feature type="transmembrane region" description="Helical" evidence="1">
    <location>
        <begin position="21"/>
        <end position="42"/>
    </location>
</feature>
<dbReference type="NCBIfam" id="TIGR02532">
    <property type="entry name" value="IV_pilin_GFxxxE"/>
    <property type="match status" value="1"/>
</dbReference>